<dbReference type="Pfam" id="PF04237">
    <property type="entry name" value="YjbR"/>
    <property type="match status" value="1"/>
</dbReference>
<dbReference type="Proteomes" id="UP000008467">
    <property type="component" value="Chromosome"/>
</dbReference>
<evidence type="ECO:0000313" key="1">
    <source>
        <dbReference type="EMBL" id="ADZ84783.1"/>
    </source>
</evidence>
<proteinExistence type="predicted"/>
<dbReference type="PANTHER" id="PTHR35145:SF1">
    <property type="entry name" value="CYTOPLASMIC PROTEIN"/>
    <property type="match status" value="1"/>
</dbReference>
<dbReference type="InterPro" id="IPR007351">
    <property type="entry name" value="YjbR"/>
</dbReference>
<reference evidence="1 2" key="1">
    <citation type="journal article" date="2011" name="J. Bacteriol.">
        <title>Complete genome sequence of the cellulose-degrading bacterium Cellulosilyticum lentocellum.</title>
        <authorList>
            <consortium name="US DOE Joint Genome Institute"/>
            <person name="Miller D.A."/>
            <person name="Suen G."/>
            <person name="Bruce D."/>
            <person name="Copeland A."/>
            <person name="Cheng J.F."/>
            <person name="Detter C."/>
            <person name="Goodwin L.A."/>
            <person name="Han C.S."/>
            <person name="Hauser L.J."/>
            <person name="Land M.L."/>
            <person name="Lapidus A."/>
            <person name="Lucas S."/>
            <person name="Meincke L."/>
            <person name="Pitluck S."/>
            <person name="Tapia R."/>
            <person name="Teshima H."/>
            <person name="Woyke T."/>
            <person name="Fox B.G."/>
            <person name="Angert E.R."/>
            <person name="Currie C.R."/>
        </authorList>
    </citation>
    <scope>NUCLEOTIDE SEQUENCE [LARGE SCALE GENOMIC DNA]</scope>
    <source>
        <strain evidence="2">ATCC 49066 / DSM 5427 / NCIMB 11756 / RHM5</strain>
    </source>
</reference>
<evidence type="ECO:0008006" key="3">
    <source>
        <dbReference type="Google" id="ProtNLM"/>
    </source>
</evidence>
<organism evidence="1 2">
    <name type="scientific">Cellulosilyticum lentocellum (strain ATCC 49066 / DSM 5427 / NCIMB 11756 / RHM5)</name>
    <name type="common">Clostridium lentocellum</name>
    <dbReference type="NCBI Taxonomy" id="642492"/>
    <lineage>
        <taxon>Bacteria</taxon>
        <taxon>Bacillati</taxon>
        <taxon>Bacillota</taxon>
        <taxon>Clostridia</taxon>
        <taxon>Lachnospirales</taxon>
        <taxon>Cellulosilyticaceae</taxon>
        <taxon>Cellulosilyticum</taxon>
    </lineage>
</organism>
<dbReference type="RefSeq" id="WP_013658061.1">
    <property type="nucleotide sequence ID" value="NC_015275.1"/>
</dbReference>
<keyword evidence="2" id="KW-1185">Reference proteome</keyword>
<sequence length="120" mass="14333">MKYEWIDQYLLEKKGVTKDLKKEWNWIRYLLGDKMFAAICLDECDKPCYITLKLDPLEGDFLRQQYADIIPGYYMNKEHWNSIKPDGNVPDELMKNILDKSYHLILSKLSKKKQQELLQG</sequence>
<gene>
    <name evidence="1" type="ordered locus">Clole_3087</name>
</gene>
<dbReference type="KEGG" id="cle:Clole_3087"/>
<dbReference type="PANTHER" id="PTHR35145">
    <property type="entry name" value="CYTOPLASMIC PROTEIN-RELATED"/>
    <property type="match status" value="1"/>
</dbReference>
<dbReference type="InterPro" id="IPR038056">
    <property type="entry name" value="YjbR-like_sf"/>
</dbReference>
<name>F2JNK7_CELLD</name>
<dbReference type="STRING" id="642492.Clole_3087"/>
<dbReference type="AlphaFoldDB" id="F2JNK7"/>
<dbReference type="InterPro" id="IPR058532">
    <property type="entry name" value="YjbR/MT2646/Rv2570-like"/>
</dbReference>
<dbReference type="Gene3D" id="3.90.1150.30">
    <property type="match status" value="1"/>
</dbReference>
<dbReference type="SUPFAM" id="SSF142906">
    <property type="entry name" value="YjbR-like"/>
    <property type="match status" value="1"/>
</dbReference>
<accession>F2JNK7</accession>
<evidence type="ECO:0000313" key="2">
    <source>
        <dbReference type="Proteomes" id="UP000008467"/>
    </source>
</evidence>
<dbReference type="HOGENOM" id="CLU_105851_1_1_9"/>
<dbReference type="EMBL" id="CP002582">
    <property type="protein sequence ID" value="ADZ84783.1"/>
    <property type="molecule type" value="Genomic_DNA"/>
</dbReference>
<protein>
    <recommendedName>
        <fullName evidence="3">MmcQ-like protein</fullName>
    </recommendedName>
</protein>
<dbReference type="eggNOG" id="COG2315">
    <property type="taxonomic scope" value="Bacteria"/>
</dbReference>